<dbReference type="SUPFAM" id="SSF52540">
    <property type="entry name" value="P-loop containing nucleoside triphosphate hydrolases"/>
    <property type="match status" value="1"/>
</dbReference>
<gene>
    <name evidence="11" type="ORF">RN001_011650</name>
</gene>
<keyword evidence="3" id="KW-0808">Transferase</keyword>
<dbReference type="InterPro" id="IPR005331">
    <property type="entry name" value="Sulfotransferase"/>
</dbReference>
<keyword evidence="8" id="KW-0472">Membrane</keyword>
<feature type="region of interest" description="Disordered" evidence="10">
    <location>
        <begin position="1"/>
        <end position="25"/>
    </location>
</feature>
<dbReference type="PANTHER" id="PTHR12129:SF15">
    <property type="entry name" value="URONYL 2-SULFOTRANSFERASE"/>
    <property type="match status" value="1"/>
</dbReference>
<comment type="subcellular location">
    <subcellularLocation>
        <location evidence="1">Golgi apparatus membrane</location>
        <topology evidence="1">Single-pass type II membrane protein</topology>
    </subcellularLocation>
</comment>
<evidence type="ECO:0000256" key="5">
    <source>
        <dbReference type="ARBA" id="ARBA00022968"/>
    </source>
</evidence>
<dbReference type="EMBL" id="JARPUR010000005">
    <property type="protein sequence ID" value="KAK4875228.1"/>
    <property type="molecule type" value="Genomic_DNA"/>
</dbReference>
<dbReference type="PANTHER" id="PTHR12129">
    <property type="entry name" value="HEPARAN SULFATE 2-O-SULFOTRANSFERASE"/>
    <property type="match status" value="1"/>
</dbReference>
<dbReference type="InterPro" id="IPR027417">
    <property type="entry name" value="P-loop_NTPase"/>
</dbReference>
<keyword evidence="6" id="KW-1133">Transmembrane helix</keyword>
<dbReference type="Pfam" id="PF03567">
    <property type="entry name" value="Sulfotransfer_2"/>
    <property type="match status" value="1"/>
</dbReference>
<dbReference type="InterPro" id="IPR007734">
    <property type="entry name" value="Heparan_SO4_2-O-STrfase"/>
</dbReference>
<evidence type="ECO:0000256" key="10">
    <source>
        <dbReference type="SAM" id="MobiDB-lite"/>
    </source>
</evidence>
<evidence type="ECO:0008006" key="13">
    <source>
        <dbReference type="Google" id="ProtNLM"/>
    </source>
</evidence>
<dbReference type="GO" id="GO:0008146">
    <property type="term" value="F:sulfotransferase activity"/>
    <property type="evidence" value="ECO:0007669"/>
    <property type="project" value="InterPro"/>
</dbReference>
<reference evidence="12" key="1">
    <citation type="submission" date="2023-01" db="EMBL/GenBank/DDBJ databases">
        <title>Key to firefly adult light organ development and bioluminescence: homeobox transcription factors regulate luciferase expression and transportation to peroxisome.</title>
        <authorList>
            <person name="Fu X."/>
        </authorList>
    </citation>
    <scope>NUCLEOTIDE SEQUENCE [LARGE SCALE GENOMIC DNA]</scope>
</reference>
<accession>A0AAN7P4F1</accession>
<keyword evidence="7" id="KW-0333">Golgi apparatus</keyword>
<evidence type="ECO:0000313" key="12">
    <source>
        <dbReference type="Proteomes" id="UP001353858"/>
    </source>
</evidence>
<keyword evidence="5" id="KW-0735">Signal-anchor</keyword>
<comment type="caution">
    <text evidence="11">The sequence shown here is derived from an EMBL/GenBank/DDBJ whole genome shotgun (WGS) entry which is preliminary data.</text>
</comment>
<evidence type="ECO:0000256" key="6">
    <source>
        <dbReference type="ARBA" id="ARBA00022989"/>
    </source>
</evidence>
<evidence type="ECO:0000313" key="11">
    <source>
        <dbReference type="EMBL" id="KAK4875228.1"/>
    </source>
</evidence>
<evidence type="ECO:0000256" key="2">
    <source>
        <dbReference type="ARBA" id="ARBA00010569"/>
    </source>
</evidence>
<dbReference type="GO" id="GO:0000139">
    <property type="term" value="C:Golgi membrane"/>
    <property type="evidence" value="ECO:0007669"/>
    <property type="project" value="UniProtKB-SubCell"/>
</dbReference>
<proteinExistence type="inferred from homology"/>
<evidence type="ECO:0000256" key="4">
    <source>
        <dbReference type="ARBA" id="ARBA00022692"/>
    </source>
</evidence>
<sequence>MKEVIDYESCGNKEPVPEGAQTEGECGDSEIVNFKSRAPVVMTRSGRVSVLPSKFRKYTPATINVLSSRPLPLTLKHVTKSLSALGPMDELNPFVLFLNSVPKCGSEILVYLLQRLQGWNNFKHVRLKGSARKSLNRVEQEEVVYNITDLTRNYAIPLTFDSQMRFINFSLFDKQSPTFINLIRDPVEQIISRISNNKNGSLETLQTCITEKKLPCIDGNVHDLSITYFCGQDPRCGLLNNHWALKRAQFNVKKYYRVVGVLEELNTTVAVLELQLPYFFKNATTFYFNNLQQNFKEKQQRRINADLQSYLKNALVTEYKFYHWIKNRLYDQLRSGNGANFL</sequence>
<protein>
    <recommendedName>
        <fullName evidence="13">Uronyl 2-sulfotransferase</fullName>
    </recommendedName>
</protein>
<keyword evidence="9" id="KW-0325">Glycoprotein</keyword>
<dbReference type="AlphaFoldDB" id="A0AAN7P4F1"/>
<organism evidence="11 12">
    <name type="scientific">Aquatica leii</name>
    <dbReference type="NCBI Taxonomy" id="1421715"/>
    <lineage>
        <taxon>Eukaryota</taxon>
        <taxon>Metazoa</taxon>
        <taxon>Ecdysozoa</taxon>
        <taxon>Arthropoda</taxon>
        <taxon>Hexapoda</taxon>
        <taxon>Insecta</taxon>
        <taxon>Pterygota</taxon>
        <taxon>Neoptera</taxon>
        <taxon>Endopterygota</taxon>
        <taxon>Coleoptera</taxon>
        <taxon>Polyphaga</taxon>
        <taxon>Elateriformia</taxon>
        <taxon>Elateroidea</taxon>
        <taxon>Lampyridae</taxon>
        <taxon>Luciolinae</taxon>
        <taxon>Aquatica</taxon>
    </lineage>
</organism>
<dbReference type="Gene3D" id="3.40.50.300">
    <property type="entry name" value="P-loop containing nucleotide triphosphate hydrolases"/>
    <property type="match status" value="1"/>
</dbReference>
<dbReference type="Proteomes" id="UP001353858">
    <property type="component" value="Unassembled WGS sequence"/>
</dbReference>
<evidence type="ECO:0000256" key="3">
    <source>
        <dbReference type="ARBA" id="ARBA00022679"/>
    </source>
</evidence>
<comment type="similarity">
    <text evidence="2">Belongs to the sulfotransferase 3 family.</text>
</comment>
<evidence type="ECO:0000256" key="1">
    <source>
        <dbReference type="ARBA" id="ARBA00004323"/>
    </source>
</evidence>
<evidence type="ECO:0000256" key="9">
    <source>
        <dbReference type="ARBA" id="ARBA00023180"/>
    </source>
</evidence>
<keyword evidence="4" id="KW-0812">Transmembrane</keyword>
<name>A0AAN7P4F1_9COLE</name>
<evidence type="ECO:0000256" key="7">
    <source>
        <dbReference type="ARBA" id="ARBA00023034"/>
    </source>
</evidence>
<keyword evidence="12" id="KW-1185">Reference proteome</keyword>
<evidence type="ECO:0000256" key="8">
    <source>
        <dbReference type="ARBA" id="ARBA00023136"/>
    </source>
</evidence>